<dbReference type="EMBL" id="CP144108">
    <property type="protein sequence ID" value="WWC92677.1"/>
    <property type="molecule type" value="Genomic_DNA"/>
</dbReference>
<feature type="chain" id="PRO_5043433147" evidence="2">
    <location>
        <begin position="23"/>
        <end position="180"/>
    </location>
</feature>
<sequence length="180" mass="20151">MPIILASLVLAFALAALPSTEPCSPDESEQAQHIAYLKDQREKKRRRSRDQSLHCGSDLSDQDRKGKNKQTVLDNQNDENIDGLGFQIDSNTCMTSDTTFTTFSKNHSTQSPIYRSSAEIHFPLEEEYHSREHNQPKYLHLRRSSSLPSFSSTSSNTNSRNSSPTISPGNSPRPLCTPVI</sequence>
<dbReference type="AlphaFoldDB" id="A0AAX4K538"/>
<protein>
    <submittedName>
        <fullName evidence="3">Uncharacterized protein</fullName>
    </submittedName>
</protein>
<organism evidence="3 4">
    <name type="scientific">Kwoniella dendrophila CBS 6074</name>
    <dbReference type="NCBI Taxonomy" id="1295534"/>
    <lineage>
        <taxon>Eukaryota</taxon>
        <taxon>Fungi</taxon>
        <taxon>Dikarya</taxon>
        <taxon>Basidiomycota</taxon>
        <taxon>Agaricomycotina</taxon>
        <taxon>Tremellomycetes</taxon>
        <taxon>Tremellales</taxon>
        <taxon>Cryptococcaceae</taxon>
        <taxon>Kwoniella</taxon>
    </lineage>
</organism>
<feature type="signal peptide" evidence="2">
    <location>
        <begin position="1"/>
        <end position="22"/>
    </location>
</feature>
<gene>
    <name evidence="3" type="ORF">L201_007636</name>
</gene>
<name>A0AAX4K538_9TREE</name>
<accession>A0AAX4K538</accession>
<evidence type="ECO:0000313" key="4">
    <source>
        <dbReference type="Proteomes" id="UP001355207"/>
    </source>
</evidence>
<evidence type="ECO:0000256" key="1">
    <source>
        <dbReference type="SAM" id="MobiDB-lite"/>
    </source>
</evidence>
<keyword evidence="4" id="KW-1185">Reference proteome</keyword>
<dbReference type="GeneID" id="91098304"/>
<feature type="compositionally biased region" description="Low complexity" evidence="1">
    <location>
        <begin position="144"/>
        <end position="168"/>
    </location>
</feature>
<keyword evidence="2" id="KW-0732">Signal</keyword>
<evidence type="ECO:0000313" key="3">
    <source>
        <dbReference type="EMBL" id="WWC92677.1"/>
    </source>
</evidence>
<evidence type="ECO:0000256" key="2">
    <source>
        <dbReference type="SAM" id="SignalP"/>
    </source>
</evidence>
<reference evidence="3 4" key="1">
    <citation type="submission" date="2024-01" db="EMBL/GenBank/DDBJ databases">
        <title>Comparative genomics of Cryptococcus and Kwoniella reveals pathogenesis evolution and contrasting modes of karyotype evolution via chromosome fusion or intercentromeric recombination.</title>
        <authorList>
            <person name="Coelho M.A."/>
            <person name="David-Palma M."/>
            <person name="Shea T."/>
            <person name="Bowers K."/>
            <person name="McGinley-Smith S."/>
            <person name="Mohammad A.W."/>
            <person name="Gnirke A."/>
            <person name="Yurkov A.M."/>
            <person name="Nowrousian M."/>
            <person name="Sun S."/>
            <person name="Cuomo C.A."/>
            <person name="Heitman J."/>
        </authorList>
    </citation>
    <scope>NUCLEOTIDE SEQUENCE [LARGE SCALE GENOMIC DNA]</scope>
    <source>
        <strain evidence="3 4">CBS 6074</strain>
    </source>
</reference>
<dbReference type="RefSeq" id="XP_066079439.1">
    <property type="nucleotide sequence ID" value="XM_066223342.1"/>
</dbReference>
<proteinExistence type="predicted"/>
<feature type="region of interest" description="Disordered" evidence="1">
    <location>
        <begin position="37"/>
        <end position="83"/>
    </location>
</feature>
<feature type="region of interest" description="Disordered" evidence="1">
    <location>
        <begin position="143"/>
        <end position="180"/>
    </location>
</feature>
<dbReference type="Proteomes" id="UP001355207">
    <property type="component" value="Chromosome 11"/>
</dbReference>